<accession>A0ABS1ZFU1</accession>
<evidence type="ECO:0000313" key="2">
    <source>
        <dbReference type="EMBL" id="MBM1195334.1"/>
    </source>
</evidence>
<organism evidence="2 3">
    <name type="scientific">Pseudomonas weihenstephanensis</name>
    <dbReference type="NCBI Taxonomy" id="1608994"/>
    <lineage>
        <taxon>Bacteria</taxon>
        <taxon>Pseudomonadati</taxon>
        <taxon>Pseudomonadota</taxon>
        <taxon>Gammaproteobacteria</taxon>
        <taxon>Pseudomonadales</taxon>
        <taxon>Pseudomonadaceae</taxon>
        <taxon>Pseudomonas</taxon>
    </lineage>
</organism>
<evidence type="ECO:0000313" key="3">
    <source>
        <dbReference type="Proteomes" id="UP000809529"/>
    </source>
</evidence>
<dbReference type="InterPro" id="IPR003776">
    <property type="entry name" value="YcaO-like_dom"/>
</dbReference>
<feature type="domain" description="YcaO" evidence="1">
    <location>
        <begin position="59"/>
        <end position="410"/>
    </location>
</feature>
<dbReference type="Proteomes" id="UP000809529">
    <property type="component" value="Unassembled WGS sequence"/>
</dbReference>
<dbReference type="EMBL" id="JAAEBW010000004">
    <property type="protein sequence ID" value="MBM1195334.1"/>
    <property type="molecule type" value="Genomic_DNA"/>
</dbReference>
<comment type="caution">
    <text evidence="2">The sequence shown here is derived from an EMBL/GenBank/DDBJ whole genome shotgun (WGS) entry which is preliminary data.</text>
</comment>
<dbReference type="PANTHER" id="PTHR37809">
    <property type="entry name" value="RIBOSOMAL PROTEIN S12 METHYLTHIOTRANSFERASE ACCESSORY FACTOR YCAO"/>
    <property type="match status" value="1"/>
</dbReference>
<dbReference type="PROSITE" id="PS51664">
    <property type="entry name" value="YCAO"/>
    <property type="match status" value="1"/>
</dbReference>
<dbReference type="Gene3D" id="3.30.1330.230">
    <property type="match status" value="1"/>
</dbReference>
<proteinExistence type="predicted"/>
<gene>
    <name evidence="2" type="ORF">GYN02_09110</name>
</gene>
<name>A0ABS1ZFU1_9PSED</name>
<evidence type="ECO:0000259" key="1">
    <source>
        <dbReference type="PROSITE" id="PS51664"/>
    </source>
</evidence>
<keyword evidence="3" id="KW-1185">Reference proteome</keyword>
<sequence length="410" mass="45682">MSALSPPDERELTLFDAHVRIHQELASLGLSSTLHVAGNTVVNARVLLSSSDASRQTGGSGKGYKEAACTGAYFEALEHYLTEFHGKQAPIELIPAHHFSRRDYLTDDSVLDVIYQDQDSTLACRRYTSPLDDHSFCYPLALSLPGYSEAPVNGDTFNYASLKRYCCNSGIAIGATWNEAVLHAINECLERDALSLFLLHHFYYLHDHPLRMLNRPAAHEPLFQLWSDVEKELDTQVIVLDISSEFLARTYLAFTVPCIRPVGLFGSGTSLCPEHAVSRALTELAQMVLAVQQPDVARLLRLQDCHLAPFPRLQRCLQLDTDDLLARAVTHRVQLPVPQPKQPVSEHIRRLAEDIRSHQKELGVSVMYHTALGTTLANVVIPGLERFYIVTSGNVVIPQARGLQLHELYG</sequence>
<reference evidence="2 3" key="1">
    <citation type="submission" date="2020-01" db="EMBL/GenBank/DDBJ databases">
        <title>Comparative genomics of meat spoilage bacteria.</title>
        <authorList>
            <person name="Hilgarth M."/>
            <person name="Vogel R.F."/>
        </authorList>
    </citation>
    <scope>NUCLEOTIDE SEQUENCE [LARGE SCALE GENOMIC DNA]</scope>
    <source>
        <strain evidence="2 3">TMW2.2077</strain>
    </source>
</reference>
<dbReference type="RefSeq" id="WP_203302711.1">
    <property type="nucleotide sequence ID" value="NZ_JAAEBW010000004.1"/>
</dbReference>
<protein>
    <submittedName>
        <fullName evidence="2">YcaO-like family protein</fullName>
    </submittedName>
</protein>
<dbReference type="Pfam" id="PF02624">
    <property type="entry name" value="YcaO"/>
    <property type="match status" value="1"/>
</dbReference>
<dbReference type="PANTHER" id="PTHR37809:SF1">
    <property type="entry name" value="RIBOSOMAL PROTEIN S12 METHYLTHIOTRANSFERASE ACCESSORY FACTOR YCAO"/>
    <property type="match status" value="1"/>
</dbReference>